<accession>A0A2L0D3U5</accession>
<keyword evidence="2" id="KW-1185">Reference proteome</keyword>
<evidence type="ECO:0000313" key="1">
    <source>
        <dbReference type="EMBL" id="AUW96310.1"/>
    </source>
</evidence>
<gene>
    <name evidence="1" type="ORF">C0J00_03850</name>
</gene>
<reference evidence="1 2" key="2">
    <citation type="submission" date="2018-02" db="EMBL/GenBank/DDBJ databases">
        <title>Whole genome sequencing analysis of Streptococcus pluranimalium isolated from cattle infected mastitis in China.</title>
        <authorList>
            <person name="Zhang J.-R."/>
            <person name="Hu G.-Z."/>
        </authorList>
    </citation>
    <scope>NUCLEOTIDE SEQUENCE [LARGE SCALE GENOMIC DNA]</scope>
    <source>
        <strain evidence="1 2">TH11417</strain>
    </source>
</reference>
<dbReference type="EMBL" id="CP025536">
    <property type="protein sequence ID" value="AUW96310.1"/>
    <property type="molecule type" value="Genomic_DNA"/>
</dbReference>
<name>A0A2L0D3U5_9STRE</name>
<dbReference type="PROSITE" id="PS51257">
    <property type="entry name" value="PROKAR_LIPOPROTEIN"/>
    <property type="match status" value="1"/>
</dbReference>
<dbReference type="GeneID" id="98393044"/>
<evidence type="ECO:0008006" key="3">
    <source>
        <dbReference type="Google" id="ProtNLM"/>
    </source>
</evidence>
<evidence type="ECO:0000313" key="2">
    <source>
        <dbReference type="Proteomes" id="UP000238956"/>
    </source>
</evidence>
<protein>
    <recommendedName>
        <fullName evidence="3">Lipoprotein</fullName>
    </recommendedName>
</protein>
<dbReference type="AlphaFoldDB" id="A0A2L0D3U5"/>
<sequence>MKKFLLVMLVIGGLMMVGCDRKNSRSWLENKFGNELSRVYPTENLEDLFEEFPDGFGINQTLIRNNHFVEIELYGDESDNSISGSLVMKDLSTPSEKIIADIPLRYERNSFTLSGVELAKEYWDFDGFLFQKLKVNSSLLSEMKLKDKSYNFQNGDMRTIYQLNNSEIEEYLKISNSKKYNLGFGGSDSNRGYYYTIFIENQNDANEFYFSERVLDANN</sequence>
<reference evidence="1 2" key="1">
    <citation type="submission" date="2017-12" db="EMBL/GenBank/DDBJ databases">
        <authorList>
            <person name="Hurst M.R.H."/>
        </authorList>
    </citation>
    <scope>NUCLEOTIDE SEQUENCE [LARGE SCALE GENOMIC DNA]</scope>
    <source>
        <strain evidence="1 2">TH11417</strain>
    </source>
</reference>
<dbReference type="Proteomes" id="UP000238956">
    <property type="component" value="Chromosome"/>
</dbReference>
<proteinExistence type="predicted"/>
<organism evidence="1 2">
    <name type="scientific">Streptococcus pluranimalium</name>
    <dbReference type="NCBI Taxonomy" id="82348"/>
    <lineage>
        <taxon>Bacteria</taxon>
        <taxon>Bacillati</taxon>
        <taxon>Bacillota</taxon>
        <taxon>Bacilli</taxon>
        <taxon>Lactobacillales</taxon>
        <taxon>Streptococcaceae</taxon>
        <taxon>Streptococcus</taxon>
    </lineage>
</organism>
<dbReference type="RefSeq" id="WP_104967642.1">
    <property type="nucleotide sequence ID" value="NZ_CP025536.1"/>
</dbReference>
<dbReference type="KEGG" id="splr:C0J00_03850"/>
<dbReference type="OrthoDB" id="2233558at2"/>